<dbReference type="GO" id="GO:0020037">
    <property type="term" value="F:heme binding"/>
    <property type="evidence" value="ECO:0007669"/>
    <property type="project" value="InterPro"/>
</dbReference>
<feature type="binding site" description="axial binding residue" evidence="6">
    <location>
        <position position="378"/>
    </location>
    <ligand>
        <name>heme</name>
        <dbReference type="ChEBI" id="CHEBI:30413"/>
    </ligand>
    <ligandPart>
        <name>Fe</name>
        <dbReference type="ChEBI" id="CHEBI:18248"/>
    </ligandPart>
</feature>
<evidence type="ECO:0000256" key="4">
    <source>
        <dbReference type="ARBA" id="ARBA00023002"/>
    </source>
</evidence>
<keyword evidence="3 6" id="KW-0479">Metal-binding</keyword>
<evidence type="ECO:0008006" key="8">
    <source>
        <dbReference type="Google" id="ProtNLM"/>
    </source>
</evidence>
<dbReference type="GO" id="GO:0004497">
    <property type="term" value="F:monooxygenase activity"/>
    <property type="evidence" value="ECO:0007669"/>
    <property type="project" value="InterPro"/>
</dbReference>
<dbReference type="Pfam" id="PF00067">
    <property type="entry name" value="p450"/>
    <property type="match status" value="1"/>
</dbReference>
<comment type="similarity">
    <text evidence="2">Belongs to the cytochrome P450 family.</text>
</comment>
<evidence type="ECO:0000313" key="7">
    <source>
        <dbReference type="EMBL" id="KAG5165448.1"/>
    </source>
</evidence>
<dbReference type="EMBL" id="JAFIQS010000009">
    <property type="protein sequence ID" value="KAG5165448.1"/>
    <property type="molecule type" value="Genomic_DNA"/>
</dbReference>
<organism evidence="7">
    <name type="scientific">Psilocybe cubensis</name>
    <name type="common">Psychedelic mushroom</name>
    <name type="synonym">Stropharia cubensis</name>
    <dbReference type="NCBI Taxonomy" id="181762"/>
    <lineage>
        <taxon>Eukaryota</taxon>
        <taxon>Fungi</taxon>
        <taxon>Dikarya</taxon>
        <taxon>Basidiomycota</taxon>
        <taxon>Agaricomycotina</taxon>
        <taxon>Agaricomycetes</taxon>
        <taxon>Agaricomycetidae</taxon>
        <taxon>Agaricales</taxon>
        <taxon>Agaricineae</taxon>
        <taxon>Strophariaceae</taxon>
        <taxon>Psilocybe</taxon>
    </lineage>
</organism>
<dbReference type="GO" id="GO:0016705">
    <property type="term" value="F:oxidoreductase activity, acting on paired donors, with incorporation or reduction of molecular oxygen"/>
    <property type="evidence" value="ECO:0007669"/>
    <property type="project" value="InterPro"/>
</dbReference>
<name>A0A8H7XTJ7_PSICU</name>
<keyword evidence="5 6" id="KW-0408">Iron</keyword>
<dbReference type="PANTHER" id="PTHR46206">
    <property type="entry name" value="CYTOCHROME P450"/>
    <property type="match status" value="1"/>
</dbReference>
<dbReference type="InterPro" id="IPR036396">
    <property type="entry name" value="Cyt_P450_sf"/>
</dbReference>
<dbReference type="SUPFAM" id="SSF48264">
    <property type="entry name" value="Cytochrome P450"/>
    <property type="match status" value="1"/>
</dbReference>
<comment type="caution">
    <text evidence="7">The sequence shown here is derived from an EMBL/GenBank/DDBJ whole genome shotgun (WGS) entry which is preliminary data.</text>
</comment>
<dbReference type="InterPro" id="IPR002403">
    <property type="entry name" value="Cyt_P450_E_grp-IV"/>
</dbReference>
<dbReference type="GO" id="GO:0005506">
    <property type="term" value="F:iron ion binding"/>
    <property type="evidence" value="ECO:0007669"/>
    <property type="project" value="InterPro"/>
</dbReference>
<evidence type="ECO:0000256" key="3">
    <source>
        <dbReference type="ARBA" id="ARBA00022723"/>
    </source>
</evidence>
<dbReference type="Gene3D" id="1.10.630.10">
    <property type="entry name" value="Cytochrome P450"/>
    <property type="match status" value="1"/>
</dbReference>
<dbReference type="InterPro" id="IPR001128">
    <property type="entry name" value="Cyt_P450"/>
</dbReference>
<keyword evidence="4" id="KW-0560">Oxidoreductase</keyword>
<accession>A0A8H7XTJ7</accession>
<evidence type="ECO:0000256" key="2">
    <source>
        <dbReference type="ARBA" id="ARBA00010617"/>
    </source>
</evidence>
<dbReference type="PRINTS" id="PR00465">
    <property type="entry name" value="EP450IV"/>
</dbReference>
<dbReference type="AlphaFoldDB" id="A0A8H7XTJ7"/>
<gene>
    <name evidence="7" type="ORF">JR316_009027</name>
</gene>
<sequence>MFKISTLDGWLVVVNGTQQIDDIRRANDEQMHGMTTVAEYLQLEHTLGPELLDDPYHIDVIRMSVTRNIAARFEDIHDEVRRAYSDAIKVNENDWTALPAYELQVQVINRVSARYFFGKPLCDDREFLEICDKATIEIFKGRFLRVLPVFLRPKPNTRLGARAFTNIHGLRGKVAKYLAPIIEERLEQERLYGAEWPDKPNDLITWLMDGARASNTEISAEDMSIRVLFISFGAIHTSTATITAALYQLCLSPGSVKELREEIENVVASEGWSKASLGKMYKLDSYLRESQRHHFMNLFAMSRVTLKDFVFSDGTVLPKGTNTTVNIVARHHDESIYPNSNIFDGFRFVRDPKEGITRPMLATPTLEYHAFGHGRSACPGRFFAVTELKTMVAHIVTNYDIKLEKDDGYPKKLFFEQQSFPNMHAKILFRKRNT</sequence>
<proteinExistence type="inferred from homology"/>
<keyword evidence="6" id="KW-0349">Heme</keyword>
<evidence type="ECO:0000256" key="6">
    <source>
        <dbReference type="PIRSR" id="PIRSR602403-1"/>
    </source>
</evidence>
<comment type="cofactor">
    <cofactor evidence="1 6">
        <name>heme</name>
        <dbReference type="ChEBI" id="CHEBI:30413"/>
    </cofactor>
</comment>
<dbReference type="CDD" id="cd11041">
    <property type="entry name" value="CYP503A1-like"/>
    <property type="match status" value="1"/>
</dbReference>
<protein>
    <recommendedName>
        <fullName evidence="8">Cytochrome P450</fullName>
    </recommendedName>
</protein>
<dbReference type="OrthoDB" id="1844152at2759"/>
<reference evidence="7" key="1">
    <citation type="submission" date="2021-02" db="EMBL/GenBank/DDBJ databases">
        <title>Psilocybe cubensis genome.</title>
        <authorList>
            <person name="Mckernan K.J."/>
            <person name="Crawford S."/>
            <person name="Trippe A."/>
            <person name="Kane L.T."/>
            <person name="Mclaughlin S."/>
        </authorList>
    </citation>
    <scope>NUCLEOTIDE SEQUENCE [LARGE SCALE GENOMIC DNA]</scope>
    <source>
        <strain evidence="7">MGC-MH-2018</strain>
    </source>
</reference>
<evidence type="ECO:0000256" key="1">
    <source>
        <dbReference type="ARBA" id="ARBA00001971"/>
    </source>
</evidence>
<evidence type="ECO:0000256" key="5">
    <source>
        <dbReference type="ARBA" id="ARBA00023004"/>
    </source>
</evidence>